<evidence type="ECO:0000313" key="3">
    <source>
        <dbReference type="Proteomes" id="UP001431693"/>
    </source>
</evidence>
<comment type="caution">
    <text evidence="2">The sequence shown here is derived from an EMBL/GenBank/DDBJ whole genome shotgun (WGS) entry which is preliminary data.</text>
</comment>
<dbReference type="EMBL" id="JASJEX010000002">
    <property type="protein sequence ID" value="MDJ1129506.1"/>
    <property type="molecule type" value="Genomic_DNA"/>
</dbReference>
<sequence>MAKPWVLADSAALELEQIQSYLDERTGGPSVFDDLADGIDETMEQVCAFPELFDVSILPELAALGYRAFTVGRYVVLYTIKPDCIFVAHVFHGSQDYAKLVL</sequence>
<dbReference type="InterPro" id="IPR007712">
    <property type="entry name" value="RelE/ParE_toxin"/>
</dbReference>
<dbReference type="Proteomes" id="UP001431693">
    <property type="component" value="Unassembled WGS sequence"/>
</dbReference>
<gene>
    <name evidence="2" type="ORF">QJ043_05355</name>
</gene>
<dbReference type="Gene3D" id="3.30.2310.20">
    <property type="entry name" value="RelE-like"/>
    <property type="match status" value="1"/>
</dbReference>
<keyword evidence="3" id="KW-1185">Reference proteome</keyword>
<name>A0ABT6ZLG7_9ACTN</name>
<dbReference type="Pfam" id="PF05016">
    <property type="entry name" value="ParE_toxin"/>
    <property type="match status" value="1"/>
</dbReference>
<organism evidence="2 3">
    <name type="scientific">Kribbibacterium absianum</name>
    <dbReference type="NCBI Taxonomy" id="3044210"/>
    <lineage>
        <taxon>Bacteria</taxon>
        <taxon>Bacillati</taxon>
        <taxon>Actinomycetota</taxon>
        <taxon>Coriobacteriia</taxon>
        <taxon>Coriobacteriales</taxon>
        <taxon>Kribbibacteriaceae</taxon>
        <taxon>Kribbibacterium</taxon>
    </lineage>
</organism>
<keyword evidence="1" id="KW-1277">Toxin-antitoxin system</keyword>
<dbReference type="RefSeq" id="WP_283713707.1">
    <property type="nucleotide sequence ID" value="NZ_JASJEW010000006.1"/>
</dbReference>
<reference evidence="2" key="1">
    <citation type="submission" date="2023-05" db="EMBL/GenBank/DDBJ databases">
        <title>[olsenella] sp. nov., isolated from a pig farm feces dump.</title>
        <authorList>
            <person name="Chang Y.-H."/>
        </authorList>
    </citation>
    <scope>NUCLEOTIDE SEQUENCE</scope>
    <source>
        <strain evidence="2">YH-ols2217</strain>
    </source>
</reference>
<accession>A0ABT6ZLG7</accession>
<protein>
    <submittedName>
        <fullName evidence="2">Type II toxin-antitoxin system RelE/ParE family toxin</fullName>
    </submittedName>
</protein>
<proteinExistence type="predicted"/>
<evidence type="ECO:0000313" key="2">
    <source>
        <dbReference type="EMBL" id="MDJ1129506.1"/>
    </source>
</evidence>
<evidence type="ECO:0000256" key="1">
    <source>
        <dbReference type="ARBA" id="ARBA00022649"/>
    </source>
</evidence>
<dbReference type="InterPro" id="IPR035093">
    <property type="entry name" value="RelE/ParE_toxin_dom_sf"/>
</dbReference>